<evidence type="ECO:0000256" key="1">
    <source>
        <dbReference type="SAM" id="Phobius"/>
    </source>
</evidence>
<sequence length="348" mass="38586">MQSFLGDIYLSLADANPHDDRQHLLRKRSLRVLSLSVLSFYRAGTHPYVVDKLKKFLKPILGLSAATLLLGLILHSLVSIVAVVVQVCSLGLISRGLISRGFARWVEEAVTFVPVAAMLLMRGWLRKPLAKCFIHMLRDINAPLAAQIETSPGQRTPQGKHRSQERSLGDKIARLLLLSFLTYIWRSTPVIGVLAAPVMHFLSSAKALGPRRAAVISGLALYPPLAPWVLRLVDIYRLSRVLGAELLQDYTRTMVPDTDDFWRENQLTVVVFLTPQLALLSIPVIGPLLYVPIQGAAAWLVDLLDKEAANPQLYWHPVAWQQTMGGRTEDSHIIGACTCPMGLTVEAR</sequence>
<evidence type="ECO:0000313" key="2">
    <source>
        <dbReference type="EMBL" id="KAK9811800.1"/>
    </source>
</evidence>
<name>A0AAW1PPV9_9CHLO</name>
<keyword evidence="1" id="KW-0472">Membrane</keyword>
<keyword evidence="3" id="KW-1185">Reference proteome</keyword>
<accession>A0AAW1PPV9</accession>
<proteinExistence type="predicted"/>
<feature type="transmembrane region" description="Helical" evidence="1">
    <location>
        <begin position="183"/>
        <end position="202"/>
    </location>
</feature>
<reference evidence="2 3" key="1">
    <citation type="journal article" date="2024" name="Nat. Commun.">
        <title>Phylogenomics reveals the evolutionary origins of lichenization in chlorophyte algae.</title>
        <authorList>
            <person name="Puginier C."/>
            <person name="Libourel C."/>
            <person name="Otte J."/>
            <person name="Skaloud P."/>
            <person name="Haon M."/>
            <person name="Grisel S."/>
            <person name="Petersen M."/>
            <person name="Berrin J.G."/>
            <person name="Delaux P.M."/>
            <person name="Dal Grande F."/>
            <person name="Keller J."/>
        </authorList>
    </citation>
    <scope>NUCLEOTIDE SEQUENCE [LARGE SCALE GENOMIC DNA]</scope>
    <source>
        <strain evidence="2 3">SAG 2043</strain>
    </source>
</reference>
<organism evidence="2 3">
    <name type="scientific">[Myrmecia] bisecta</name>
    <dbReference type="NCBI Taxonomy" id="41462"/>
    <lineage>
        <taxon>Eukaryota</taxon>
        <taxon>Viridiplantae</taxon>
        <taxon>Chlorophyta</taxon>
        <taxon>core chlorophytes</taxon>
        <taxon>Trebouxiophyceae</taxon>
        <taxon>Trebouxiales</taxon>
        <taxon>Trebouxiaceae</taxon>
        <taxon>Myrmecia</taxon>
    </lineage>
</organism>
<dbReference type="AlphaFoldDB" id="A0AAW1PPV9"/>
<dbReference type="PANTHER" id="PTHR38421">
    <property type="entry name" value="TRANSMEMBRANE PROTEIN USGS"/>
    <property type="match status" value="1"/>
</dbReference>
<evidence type="ECO:0000313" key="3">
    <source>
        <dbReference type="Proteomes" id="UP001489004"/>
    </source>
</evidence>
<feature type="transmembrane region" description="Helical" evidence="1">
    <location>
        <begin position="69"/>
        <end position="93"/>
    </location>
</feature>
<keyword evidence="1" id="KW-1133">Transmembrane helix</keyword>
<gene>
    <name evidence="2" type="ORF">WJX72_010339</name>
</gene>
<dbReference type="PANTHER" id="PTHR38421:SF1">
    <property type="entry name" value="TRANSMEMBRANE PROTEIN"/>
    <property type="match status" value="1"/>
</dbReference>
<dbReference type="Proteomes" id="UP001489004">
    <property type="component" value="Unassembled WGS sequence"/>
</dbReference>
<comment type="caution">
    <text evidence="2">The sequence shown here is derived from an EMBL/GenBank/DDBJ whole genome shotgun (WGS) entry which is preliminary data.</text>
</comment>
<dbReference type="EMBL" id="JALJOR010000009">
    <property type="protein sequence ID" value="KAK9811800.1"/>
    <property type="molecule type" value="Genomic_DNA"/>
</dbReference>
<protein>
    <submittedName>
        <fullName evidence="2">Uncharacterized protein</fullName>
    </submittedName>
</protein>
<keyword evidence="1" id="KW-0812">Transmembrane</keyword>